<evidence type="ECO:0000313" key="1">
    <source>
        <dbReference type="EMBL" id="KAH8016154.1"/>
    </source>
</evidence>
<organism evidence="1 2">
    <name type="scientific">Sphaerodactylus townsendi</name>
    <dbReference type="NCBI Taxonomy" id="933632"/>
    <lineage>
        <taxon>Eukaryota</taxon>
        <taxon>Metazoa</taxon>
        <taxon>Chordata</taxon>
        <taxon>Craniata</taxon>
        <taxon>Vertebrata</taxon>
        <taxon>Euteleostomi</taxon>
        <taxon>Lepidosauria</taxon>
        <taxon>Squamata</taxon>
        <taxon>Bifurcata</taxon>
        <taxon>Gekkota</taxon>
        <taxon>Sphaerodactylidae</taxon>
        <taxon>Sphaerodactylus</taxon>
    </lineage>
</organism>
<dbReference type="Proteomes" id="UP000827872">
    <property type="component" value="Linkage Group LG01"/>
</dbReference>
<name>A0ACB8GAC6_9SAUR</name>
<dbReference type="EMBL" id="CM037614">
    <property type="protein sequence ID" value="KAH8016154.1"/>
    <property type="molecule type" value="Genomic_DNA"/>
</dbReference>
<sequence length="141" mass="16012">MRHWRKVGDVLKGGEQPLINFGSGWFPPTAHAPMIPWGQQNSFIPKTLHSLAREYRIPCASTFDCYLEIVYNLSLFLPSPSQKSTLIRTKNKQKIVVVVLKKCMAPASDSGKTDLQTYQEFLPKSQKHKQEESAFTTSLPF</sequence>
<evidence type="ECO:0000313" key="2">
    <source>
        <dbReference type="Proteomes" id="UP000827872"/>
    </source>
</evidence>
<reference evidence="1" key="1">
    <citation type="submission" date="2021-08" db="EMBL/GenBank/DDBJ databases">
        <title>The first chromosome-level gecko genome reveals the dynamic sex chromosomes of Neotropical dwarf geckos (Sphaerodactylidae: Sphaerodactylus).</title>
        <authorList>
            <person name="Pinto B.J."/>
            <person name="Keating S.E."/>
            <person name="Gamble T."/>
        </authorList>
    </citation>
    <scope>NUCLEOTIDE SEQUENCE</scope>
    <source>
        <strain evidence="1">TG3544</strain>
    </source>
</reference>
<accession>A0ACB8GAC6</accession>
<proteinExistence type="predicted"/>
<gene>
    <name evidence="1" type="ORF">K3G42_012797</name>
</gene>
<keyword evidence="2" id="KW-1185">Reference proteome</keyword>
<protein>
    <submittedName>
        <fullName evidence="1">Uncharacterized protein</fullName>
    </submittedName>
</protein>
<comment type="caution">
    <text evidence="1">The sequence shown here is derived from an EMBL/GenBank/DDBJ whole genome shotgun (WGS) entry which is preliminary data.</text>
</comment>